<accession>A0A7X3BV51</accession>
<feature type="binding site" evidence="11">
    <location>
        <position position="124"/>
    </location>
    <ligand>
        <name>glycerol</name>
        <dbReference type="ChEBI" id="CHEBI:17754"/>
    </ligand>
</feature>
<feature type="binding site" evidence="10">
    <location>
        <position position="172"/>
    </location>
    <ligand>
        <name>glycerol</name>
        <dbReference type="ChEBI" id="CHEBI:17754"/>
    </ligand>
</feature>
<dbReference type="PANTHER" id="PTHR43616">
    <property type="entry name" value="GLYCEROL DEHYDROGENASE"/>
    <property type="match status" value="1"/>
</dbReference>
<dbReference type="EMBL" id="WNBW01000001">
    <property type="protein sequence ID" value="MTU03358.1"/>
    <property type="molecule type" value="Genomic_DNA"/>
</dbReference>
<evidence type="ECO:0000256" key="4">
    <source>
        <dbReference type="ARBA" id="ARBA00022857"/>
    </source>
</evidence>
<dbReference type="InterPro" id="IPR032837">
    <property type="entry name" value="G1PDH"/>
</dbReference>
<reference evidence="15 16" key="1">
    <citation type="journal article" date="2019" name="Nat. Med.">
        <title>A library of human gut bacterial isolates paired with longitudinal multiomics data enables mechanistic microbiome research.</title>
        <authorList>
            <person name="Poyet M."/>
            <person name="Groussin M."/>
            <person name="Gibbons S.M."/>
            <person name="Avila-Pacheco J."/>
            <person name="Jiang X."/>
            <person name="Kearney S.M."/>
            <person name="Perrotta A.R."/>
            <person name="Berdy B."/>
            <person name="Zhao S."/>
            <person name="Lieberman T.D."/>
            <person name="Swanson P.K."/>
            <person name="Smith M."/>
            <person name="Roesemann S."/>
            <person name="Alexander J.E."/>
            <person name="Rich S.A."/>
            <person name="Livny J."/>
            <person name="Vlamakis H."/>
            <person name="Clish C."/>
            <person name="Bullock K."/>
            <person name="Deik A."/>
            <person name="Scott J."/>
            <person name="Pierce K.A."/>
            <person name="Xavier R.J."/>
            <person name="Alm E.J."/>
        </authorList>
    </citation>
    <scope>NUCLEOTIDE SEQUENCE [LARGE SCALE GENOMIC DNA]</scope>
    <source>
        <strain evidence="13 16">BIOML-A13</strain>
        <strain evidence="14 15">BIOML-A3</strain>
    </source>
</reference>
<keyword evidence="15" id="KW-1185">Reference proteome</keyword>
<dbReference type="GeneID" id="49407236"/>
<keyword evidence="10" id="KW-0862">Zinc</keyword>
<evidence type="ECO:0000256" key="10">
    <source>
        <dbReference type="PIRSR" id="PIRSR000112-1"/>
    </source>
</evidence>
<dbReference type="AlphaFoldDB" id="A0A7X3BV51"/>
<feature type="binding site" evidence="10">
    <location>
        <position position="251"/>
    </location>
    <ligand>
        <name>glycerol</name>
        <dbReference type="ChEBI" id="CHEBI:17754"/>
    </ligand>
</feature>
<keyword evidence="9" id="KW-1208">Phospholipid metabolism</keyword>
<keyword evidence="5" id="KW-0560">Oxidoreductase</keyword>
<dbReference type="GO" id="GO:0008654">
    <property type="term" value="P:phospholipid biosynthetic process"/>
    <property type="evidence" value="ECO:0007669"/>
    <property type="project" value="UniProtKB-KW"/>
</dbReference>
<dbReference type="CDD" id="cd08174">
    <property type="entry name" value="G1PDH-like"/>
    <property type="match status" value="1"/>
</dbReference>
<name>A0A7X3BV51_9FIRM</name>
<evidence type="ECO:0000256" key="8">
    <source>
        <dbReference type="ARBA" id="ARBA00023209"/>
    </source>
</evidence>
<evidence type="ECO:0000256" key="12">
    <source>
        <dbReference type="PIRSR" id="PIRSR000112-3"/>
    </source>
</evidence>
<dbReference type="InterPro" id="IPR016205">
    <property type="entry name" value="Glycerol_DH"/>
</dbReference>
<dbReference type="PANTHER" id="PTHR43616:SF5">
    <property type="entry name" value="GLYCEROL DEHYDROGENASE 1"/>
    <property type="match status" value="1"/>
</dbReference>
<evidence type="ECO:0000256" key="5">
    <source>
        <dbReference type="ARBA" id="ARBA00023002"/>
    </source>
</evidence>
<evidence type="ECO:0000313" key="14">
    <source>
        <dbReference type="EMBL" id="MTU03358.1"/>
    </source>
</evidence>
<dbReference type="GO" id="GO:0016614">
    <property type="term" value="F:oxidoreductase activity, acting on CH-OH group of donors"/>
    <property type="evidence" value="ECO:0007669"/>
    <property type="project" value="InterPro"/>
</dbReference>
<dbReference type="GO" id="GO:0046872">
    <property type="term" value="F:metal ion binding"/>
    <property type="evidence" value="ECO:0007669"/>
    <property type="project" value="UniProtKB-KW"/>
</dbReference>
<dbReference type="Gene3D" id="3.40.50.1970">
    <property type="match status" value="1"/>
</dbReference>
<dbReference type="Pfam" id="PF13685">
    <property type="entry name" value="Fe-ADH_2"/>
    <property type="match status" value="1"/>
</dbReference>
<dbReference type="OrthoDB" id="9763580at2"/>
<keyword evidence="7" id="KW-0443">Lipid metabolism</keyword>
<keyword evidence="6 12" id="KW-0520">NAD</keyword>
<evidence type="ECO:0000256" key="2">
    <source>
        <dbReference type="ARBA" id="ARBA00022516"/>
    </source>
</evidence>
<sequence>MMSNYSLPLFMQVKENAVQDLNKNLSLYMPKLIHTKTLILTTDGLLQTLEKKVVVLLKQLLDFEIITVQESSFDFAVDVAKKVAMNNISLIIGLGGGTALDTAKYAAFVANVAYIAIPTTLSNDGVASPVSVLFAENGRKHSFTSKIPDGLLIDTDIVFDAPRLLMKAGVGDTISNYTALYDWKLGCEENSDRPNDFAYMLSETAFTSLLYSEAKSLTTVPGIQMLAQSLVLSGLAMQIAGNSRPCSGSEHLFCHAMDELFEHNIPHGILVALGSVVACRLQGRDHHILLDFLEAYDISVSPKTLNITEEEFIKAWMFAKEVRKRYTILNKINLQPEIFRQMYEMLVKECK</sequence>
<dbReference type="Proteomes" id="UP000484547">
    <property type="component" value="Unassembled WGS sequence"/>
</dbReference>
<feature type="binding site" evidence="12">
    <location>
        <begin position="119"/>
        <end position="122"/>
    </location>
    <ligand>
        <name>NAD(+)</name>
        <dbReference type="ChEBI" id="CHEBI:57540"/>
    </ligand>
</feature>
<feature type="binding site" evidence="10">
    <location>
        <position position="267"/>
    </location>
    <ligand>
        <name>glycerol</name>
        <dbReference type="ChEBI" id="CHEBI:17754"/>
    </ligand>
</feature>
<dbReference type="PIRSF" id="PIRSF000112">
    <property type="entry name" value="Glycerol_dehydrogenase"/>
    <property type="match status" value="1"/>
</dbReference>
<evidence type="ECO:0000313" key="13">
    <source>
        <dbReference type="EMBL" id="MTT75226.1"/>
    </source>
</evidence>
<dbReference type="Gene3D" id="1.20.1090.10">
    <property type="entry name" value="Dehydroquinate synthase-like - alpha domain"/>
    <property type="match status" value="1"/>
</dbReference>
<dbReference type="Proteomes" id="UP000443070">
    <property type="component" value="Unassembled WGS sequence"/>
</dbReference>
<feature type="binding site" evidence="12">
    <location>
        <position position="128"/>
    </location>
    <ligand>
        <name>NAD(+)</name>
        <dbReference type="ChEBI" id="CHEBI:57540"/>
    </ligand>
</feature>
<dbReference type="SUPFAM" id="SSF56796">
    <property type="entry name" value="Dehydroquinate synthase-like"/>
    <property type="match status" value="1"/>
</dbReference>
<keyword evidence="2" id="KW-0444">Lipid biosynthesis</keyword>
<evidence type="ECO:0000256" key="1">
    <source>
        <dbReference type="ARBA" id="ARBA00022490"/>
    </source>
</evidence>
<evidence type="ECO:0000256" key="7">
    <source>
        <dbReference type="ARBA" id="ARBA00023098"/>
    </source>
</evidence>
<gene>
    <name evidence="13" type="ORF">GMD11_02945</name>
    <name evidence="14" type="ORF">GMD18_02945</name>
</gene>
<comment type="cofactor">
    <cofactor evidence="10">
        <name>Zn(2+)</name>
        <dbReference type="ChEBI" id="CHEBI:29105"/>
    </cofactor>
    <text evidence="10">Binds 1 zinc ion per subunit.</text>
</comment>
<proteinExistence type="predicted"/>
<feature type="binding site" evidence="12">
    <location>
        <begin position="97"/>
        <end position="101"/>
    </location>
    <ligand>
        <name>NAD(+)</name>
        <dbReference type="ChEBI" id="CHEBI:57540"/>
    </ligand>
</feature>
<evidence type="ECO:0000313" key="15">
    <source>
        <dbReference type="Proteomes" id="UP000443070"/>
    </source>
</evidence>
<evidence type="ECO:0000256" key="3">
    <source>
        <dbReference type="ARBA" id="ARBA00022723"/>
    </source>
</evidence>
<keyword evidence="8" id="KW-0594">Phospholipid biosynthesis</keyword>
<evidence type="ECO:0000256" key="11">
    <source>
        <dbReference type="PIRSR" id="PIRSR000112-2"/>
    </source>
</evidence>
<protein>
    <submittedName>
        <fullName evidence="13">Iron-containing alcohol dehydrogenase</fullName>
    </submittedName>
</protein>
<evidence type="ECO:0000256" key="9">
    <source>
        <dbReference type="ARBA" id="ARBA00023264"/>
    </source>
</evidence>
<dbReference type="EMBL" id="WNBM01000001">
    <property type="protein sequence ID" value="MTT75226.1"/>
    <property type="molecule type" value="Genomic_DNA"/>
</dbReference>
<keyword evidence="3 10" id="KW-0479">Metal-binding</keyword>
<keyword evidence="4" id="KW-0521">NADP</keyword>
<keyword evidence="1" id="KW-0963">Cytoplasm</keyword>
<organism evidence="13 16">
    <name type="scientific">Phascolarctobacterium faecium</name>
    <dbReference type="NCBI Taxonomy" id="33025"/>
    <lineage>
        <taxon>Bacteria</taxon>
        <taxon>Bacillati</taxon>
        <taxon>Bacillota</taxon>
        <taxon>Negativicutes</taxon>
        <taxon>Acidaminococcales</taxon>
        <taxon>Acidaminococcaceae</taxon>
        <taxon>Phascolarctobacterium</taxon>
    </lineage>
</organism>
<evidence type="ECO:0000313" key="16">
    <source>
        <dbReference type="Proteomes" id="UP000484547"/>
    </source>
</evidence>
<evidence type="ECO:0000256" key="6">
    <source>
        <dbReference type="ARBA" id="ARBA00023027"/>
    </source>
</evidence>
<comment type="caution">
    <text evidence="13">The sequence shown here is derived from an EMBL/GenBank/DDBJ whole genome shotgun (WGS) entry which is preliminary data.</text>
</comment>
<dbReference type="RefSeq" id="WP_113077021.1">
    <property type="nucleotide sequence ID" value="NZ_AP019004.1"/>
</dbReference>